<feature type="compositionally biased region" description="Pro residues" evidence="1">
    <location>
        <begin position="540"/>
        <end position="553"/>
    </location>
</feature>
<accession>A0ABR3FSP9</accession>
<feature type="compositionally biased region" description="Basic and acidic residues" evidence="1">
    <location>
        <begin position="401"/>
        <end position="411"/>
    </location>
</feature>
<feature type="compositionally biased region" description="Low complexity" evidence="1">
    <location>
        <begin position="554"/>
        <end position="570"/>
    </location>
</feature>
<feature type="region of interest" description="Disordered" evidence="1">
    <location>
        <begin position="1"/>
        <end position="54"/>
    </location>
</feature>
<feature type="compositionally biased region" description="Basic and acidic residues" evidence="1">
    <location>
        <begin position="29"/>
        <end position="45"/>
    </location>
</feature>
<feature type="compositionally biased region" description="Polar residues" evidence="1">
    <location>
        <begin position="347"/>
        <end position="372"/>
    </location>
</feature>
<evidence type="ECO:0000256" key="1">
    <source>
        <dbReference type="SAM" id="MobiDB-lite"/>
    </source>
</evidence>
<sequence length="667" mass="70334">MNRPRVSILEQFDPLISEEREPATPTALDSDHEDGSDFSDPEKENTAPAPGDISMCTFFTKGSKPSYPTPVKLTKRLIDVGDVTIQTADDEEDGDSEGENGNDENGDDFCLPATPKATNVVRRLANTPRTPLADIPLQESDVVPLPRHKKIYQTSHSPQTSPKDLRSPPSLHSSLSFVINSVNATGAAFGKSQTAANKPGLPGLSDNDSTTPSSAPEIQVQPPVEDLSKSESLLNRVAAPFDMAELDGDDADVSSDTSLLAPPIPRSSPVTTSSGDPIRQSLDLHASFQLHLQSPESSFDLLNDKISFLDSHSRVLSFSLDEDSYHEEARRPAGILIEEQEDEEDTSITPTNMTPEKPSTSDENTPPATNLNAEPATPISPTPQSFTHASSVEAVQATSPKEPEGHTKATEEAEAPTLLAPFAAERGAVLSTPGYRNSVPYIPPVPALRIIKRTKRYDTHPSKLSGISSTAACPPLCTSPAPSEPVEEPQRPPVKRNTTPPATTFSRRSSISPSSDSDGKSSSAPVRPVRASQPAQPAKPGAPMPMRVAPPPRASRATASKSATTGASSGNGVGPRRVLVSEEPLNKPAVVKRPEVAPGKVVKTGMAVPARTVSAGSVPSSGVPRPVAVGSKLPAPTSGIARFRGTVPSTSAGGMPLRGVPAPRRFA</sequence>
<reference evidence="2 3" key="1">
    <citation type="submission" date="2024-02" db="EMBL/GenBank/DDBJ databases">
        <title>A draft genome for the cacao thread blight pathogen Marasmius crinis-equi.</title>
        <authorList>
            <person name="Cohen S.P."/>
            <person name="Baruah I.K."/>
            <person name="Amoako-Attah I."/>
            <person name="Bukari Y."/>
            <person name="Meinhardt L.W."/>
            <person name="Bailey B.A."/>
        </authorList>
    </citation>
    <scope>NUCLEOTIDE SEQUENCE [LARGE SCALE GENOMIC DNA]</scope>
    <source>
        <strain evidence="2 3">GH-76</strain>
    </source>
</reference>
<evidence type="ECO:0000313" key="2">
    <source>
        <dbReference type="EMBL" id="KAL0578497.1"/>
    </source>
</evidence>
<feature type="region of interest" description="Disordered" evidence="1">
    <location>
        <begin position="613"/>
        <end position="632"/>
    </location>
</feature>
<comment type="caution">
    <text evidence="2">The sequence shown here is derived from an EMBL/GenBank/DDBJ whole genome shotgun (WGS) entry which is preliminary data.</text>
</comment>
<feature type="region of interest" description="Disordered" evidence="1">
    <location>
        <begin position="193"/>
        <end position="228"/>
    </location>
</feature>
<feature type="compositionally biased region" description="Polar residues" evidence="1">
    <location>
        <begin position="496"/>
        <end position="505"/>
    </location>
</feature>
<feature type="compositionally biased region" description="Polar residues" evidence="1">
    <location>
        <begin position="206"/>
        <end position="216"/>
    </location>
</feature>
<feature type="compositionally biased region" description="Low complexity" evidence="1">
    <location>
        <begin position="613"/>
        <end position="631"/>
    </location>
</feature>
<name>A0ABR3FSP9_9AGAR</name>
<feature type="region of interest" description="Disordered" evidence="1">
    <location>
        <begin position="152"/>
        <end position="172"/>
    </location>
</feature>
<protein>
    <submittedName>
        <fullName evidence="2">Uncharacterized protein</fullName>
    </submittedName>
</protein>
<feature type="compositionally biased region" description="Acidic residues" evidence="1">
    <location>
        <begin position="88"/>
        <end position="107"/>
    </location>
</feature>
<evidence type="ECO:0000313" key="3">
    <source>
        <dbReference type="Proteomes" id="UP001465976"/>
    </source>
</evidence>
<organism evidence="2 3">
    <name type="scientific">Marasmius crinis-equi</name>
    <dbReference type="NCBI Taxonomy" id="585013"/>
    <lineage>
        <taxon>Eukaryota</taxon>
        <taxon>Fungi</taxon>
        <taxon>Dikarya</taxon>
        <taxon>Basidiomycota</taxon>
        <taxon>Agaricomycotina</taxon>
        <taxon>Agaricomycetes</taxon>
        <taxon>Agaricomycetidae</taxon>
        <taxon>Agaricales</taxon>
        <taxon>Marasmiineae</taxon>
        <taxon>Marasmiaceae</taxon>
        <taxon>Marasmius</taxon>
    </lineage>
</organism>
<dbReference type="Proteomes" id="UP001465976">
    <property type="component" value="Unassembled WGS sequence"/>
</dbReference>
<proteinExistence type="predicted"/>
<feature type="compositionally biased region" description="Polar residues" evidence="1">
    <location>
        <begin position="152"/>
        <end position="162"/>
    </location>
</feature>
<feature type="region of interest" description="Disordered" evidence="1">
    <location>
        <begin position="640"/>
        <end position="667"/>
    </location>
</feature>
<feature type="region of interest" description="Disordered" evidence="1">
    <location>
        <begin position="250"/>
        <end position="275"/>
    </location>
</feature>
<gene>
    <name evidence="2" type="ORF">V5O48_003490</name>
</gene>
<feature type="region of interest" description="Disordered" evidence="1">
    <location>
        <begin position="83"/>
        <end position="113"/>
    </location>
</feature>
<dbReference type="EMBL" id="JBAHYK010000096">
    <property type="protein sequence ID" value="KAL0578497.1"/>
    <property type="molecule type" value="Genomic_DNA"/>
</dbReference>
<feature type="region of interest" description="Disordered" evidence="1">
    <location>
        <begin position="460"/>
        <end position="576"/>
    </location>
</feature>
<feature type="region of interest" description="Disordered" evidence="1">
    <location>
        <begin position="331"/>
        <end position="417"/>
    </location>
</feature>
<feature type="compositionally biased region" description="Low complexity" evidence="1">
    <location>
        <begin position="506"/>
        <end position="523"/>
    </location>
</feature>
<keyword evidence="3" id="KW-1185">Reference proteome</keyword>